<protein>
    <recommendedName>
        <fullName evidence="3">F-box domain-containing protein</fullName>
    </recommendedName>
</protein>
<sequence length="338" mass="38619">MSETQSKSEPRNAIQTFSLLNTSTPACSKLETSTQASNRPTQTCRLLALPSELKDMIIENVTALRDLSNLSKTCFDLREATLPMLFRNLDLDLSKSWAPGLLQVLAEHEEYPPLGEMVRKMYIRATRLRERHAVLECIHNTPKLTRLEIYYQLDEAHPKAWECIDGKALSFGLANVKSTLTHLKISYDLYTIDFTDPPTKGFCSLQALHKLESVDIPFFVLLGWLPGKAPSLADVLPHSLSVLKFGDDDWYDEKFDDGDEECWNETCMMRTFTKYFGGFTWEKTTPNLKLVIFSLKGYDGTQVSDWRRNGGQRIFEQLCHENGLKCKVIRGERYLGTE</sequence>
<evidence type="ECO:0000313" key="2">
    <source>
        <dbReference type="Proteomes" id="UP000799779"/>
    </source>
</evidence>
<gene>
    <name evidence="1" type="ORF">P154DRAFT_621570</name>
</gene>
<dbReference type="AlphaFoldDB" id="A0A6A5WAE4"/>
<proteinExistence type="predicted"/>
<dbReference type="OrthoDB" id="3798418at2759"/>
<organism evidence="1 2">
    <name type="scientific">Amniculicola lignicola CBS 123094</name>
    <dbReference type="NCBI Taxonomy" id="1392246"/>
    <lineage>
        <taxon>Eukaryota</taxon>
        <taxon>Fungi</taxon>
        <taxon>Dikarya</taxon>
        <taxon>Ascomycota</taxon>
        <taxon>Pezizomycotina</taxon>
        <taxon>Dothideomycetes</taxon>
        <taxon>Pleosporomycetidae</taxon>
        <taxon>Pleosporales</taxon>
        <taxon>Amniculicolaceae</taxon>
        <taxon>Amniculicola</taxon>
    </lineage>
</organism>
<evidence type="ECO:0000313" key="1">
    <source>
        <dbReference type="EMBL" id="KAF1998642.1"/>
    </source>
</evidence>
<reference evidence="1" key="1">
    <citation type="journal article" date="2020" name="Stud. Mycol.">
        <title>101 Dothideomycetes genomes: a test case for predicting lifestyles and emergence of pathogens.</title>
        <authorList>
            <person name="Haridas S."/>
            <person name="Albert R."/>
            <person name="Binder M."/>
            <person name="Bloem J."/>
            <person name="Labutti K."/>
            <person name="Salamov A."/>
            <person name="Andreopoulos B."/>
            <person name="Baker S."/>
            <person name="Barry K."/>
            <person name="Bills G."/>
            <person name="Bluhm B."/>
            <person name="Cannon C."/>
            <person name="Castanera R."/>
            <person name="Culley D."/>
            <person name="Daum C."/>
            <person name="Ezra D."/>
            <person name="Gonzalez J."/>
            <person name="Henrissat B."/>
            <person name="Kuo A."/>
            <person name="Liang C."/>
            <person name="Lipzen A."/>
            <person name="Lutzoni F."/>
            <person name="Magnuson J."/>
            <person name="Mondo S."/>
            <person name="Nolan M."/>
            <person name="Ohm R."/>
            <person name="Pangilinan J."/>
            <person name="Park H.-J."/>
            <person name="Ramirez L."/>
            <person name="Alfaro M."/>
            <person name="Sun H."/>
            <person name="Tritt A."/>
            <person name="Yoshinaga Y."/>
            <person name="Zwiers L.-H."/>
            <person name="Turgeon B."/>
            <person name="Goodwin S."/>
            <person name="Spatafora J."/>
            <person name="Crous P."/>
            <person name="Grigoriev I."/>
        </authorList>
    </citation>
    <scope>NUCLEOTIDE SEQUENCE</scope>
    <source>
        <strain evidence="1">CBS 123094</strain>
    </source>
</reference>
<keyword evidence="2" id="KW-1185">Reference proteome</keyword>
<name>A0A6A5WAE4_9PLEO</name>
<dbReference type="Proteomes" id="UP000799779">
    <property type="component" value="Unassembled WGS sequence"/>
</dbReference>
<dbReference type="EMBL" id="ML977602">
    <property type="protein sequence ID" value="KAF1998642.1"/>
    <property type="molecule type" value="Genomic_DNA"/>
</dbReference>
<evidence type="ECO:0008006" key="3">
    <source>
        <dbReference type="Google" id="ProtNLM"/>
    </source>
</evidence>
<accession>A0A6A5WAE4</accession>